<dbReference type="InterPro" id="IPR052732">
    <property type="entry name" value="Cell-binding_unc_protein"/>
</dbReference>
<evidence type="ECO:0000313" key="3">
    <source>
        <dbReference type="Proteomes" id="UP000001918"/>
    </source>
</evidence>
<feature type="compositionally biased region" description="Basic residues" evidence="1">
    <location>
        <begin position="448"/>
        <end position="481"/>
    </location>
</feature>
<dbReference type="SUPFAM" id="SSF52540">
    <property type="entry name" value="P-loop containing nucleoside triphosphate hydrolases"/>
    <property type="match status" value="1"/>
</dbReference>
<dbReference type="PANTHER" id="PTHR43883:SF1">
    <property type="entry name" value="GLUCONOKINASE"/>
    <property type="match status" value="1"/>
</dbReference>
<organism evidence="2 3">
    <name type="scientific">Thermomonospora curvata (strain ATCC 19995 / DSM 43183 / JCM 3096 / KCTC 9072 / NBRC 15933 / NCIMB 10081 / Henssen B9)</name>
    <dbReference type="NCBI Taxonomy" id="471852"/>
    <lineage>
        <taxon>Bacteria</taxon>
        <taxon>Bacillati</taxon>
        <taxon>Actinomycetota</taxon>
        <taxon>Actinomycetes</taxon>
        <taxon>Streptosporangiales</taxon>
        <taxon>Thermomonosporaceae</taxon>
        <taxon>Thermomonospora</taxon>
    </lineage>
</organism>
<evidence type="ECO:0000313" key="2">
    <source>
        <dbReference type="EMBL" id="ACY98356.1"/>
    </source>
</evidence>
<evidence type="ECO:0008006" key="4">
    <source>
        <dbReference type="Google" id="ProtNLM"/>
    </source>
</evidence>
<dbReference type="HOGENOM" id="CLU_026771_1_1_11"/>
<dbReference type="RefSeq" id="WP_012853140.1">
    <property type="nucleotide sequence ID" value="NC_013510.1"/>
</dbReference>
<dbReference type="KEGG" id="tcu:Tcur_2811"/>
<keyword evidence="3" id="KW-1185">Reference proteome</keyword>
<proteinExistence type="predicted"/>
<dbReference type="SUPFAM" id="SSF56112">
    <property type="entry name" value="Protein kinase-like (PK-like)"/>
    <property type="match status" value="1"/>
</dbReference>
<protein>
    <recommendedName>
        <fullName evidence="4">Gluconate kinase</fullName>
    </recommendedName>
</protein>
<reference evidence="2 3" key="1">
    <citation type="journal article" date="2011" name="Stand. Genomic Sci.">
        <title>Complete genome sequence of Thermomonospora curvata type strain (B9).</title>
        <authorList>
            <person name="Chertkov O."/>
            <person name="Sikorski J."/>
            <person name="Nolan M."/>
            <person name="Lapidus A."/>
            <person name="Lucas S."/>
            <person name="Del Rio T.G."/>
            <person name="Tice H."/>
            <person name="Cheng J.F."/>
            <person name="Goodwin L."/>
            <person name="Pitluck S."/>
            <person name="Liolios K."/>
            <person name="Ivanova N."/>
            <person name="Mavromatis K."/>
            <person name="Mikhailova N."/>
            <person name="Ovchinnikova G."/>
            <person name="Pati A."/>
            <person name="Chen A."/>
            <person name="Palaniappan K."/>
            <person name="Djao O.D."/>
            <person name="Land M."/>
            <person name="Hauser L."/>
            <person name="Chang Y.J."/>
            <person name="Jeffries C.D."/>
            <person name="Brettin T."/>
            <person name="Han C."/>
            <person name="Detter J.C."/>
            <person name="Rohde M."/>
            <person name="Goker M."/>
            <person name="Woyke T."/>
            <person name="Bristow J."/>
            <person name="Eisen J.A."/>
            <person name="Markowitz V."/>
            <person name="Hugenholtz P."/>
            <person name="Klenk H.P."/>
            <person name="Kyrpides N.C."/>
        </authorList>
    </citation>
    <scope>NUCLEOTIDE SEQUENCE [LARGE SCALE GENOMIC DNA]</scope>
    <source>
        <strain evidence="3">ATCC 19995 / DSM 43183 / JCM 3096 / KCTC 9072 / NBRC 15933 / NCIMB 10081 / Henssen B9</strain>
    </source>
</reference>
<dbReference type="Gene3D" id="3.40.50.300">
    <property type="entry name" value="P-loop containing nucleotide triphosphate hydrolases"/>
    <property type="match status" value="1"/>
</dbReference>
<gene>
    <name evidence="2" type="ordered locus">Tcur_2811</name>
</gene>
<dbReference type="PANTHER" id="PTHR43883">
    <property type="entry name" value="SLR0207 PROTEIN"/>
    <property type="match status" value="1"/>
</dbReference>
<dbReference type="InterPro" id="IPR011009">
    <property type="entry name" value="Kinase-like_dom_sf"/>
</dbReference>
<dbReference type="STRING" id="471852.Tcur_2811"/>
<name>D1A6V2_THECD</name>
<evidence type="ECO:0000256" key="1">
    <source>
        <dbReference type="SAM" id="MobiDB-lite"/>
    </source>
</evidence>
<feature type="region of interest" description="Disordered" evidence="1">
    <location>
        <begin position="436"/>
        <end position="533"/>
    </location>
</feature>
<dbReference type="InterPro" id="IPR027417">
    <property type="entry name" value="P-loop_NTPase"/>
</dbReference>
<feature type="compositionally biased region" description="Basic and acidic residues" evidence="1">
    <location>
        <begin position="438"/>
        <end position="447"/>
    </location>
</feature>
<dbReference type="eggNOG" id="COG2187">
    <property type="taxonomic scope" value="Bacteria"/>
</dbReference>
<accession>D1A6V2</accession>
<dbReference type="Pfam" id="PF13671">
    <property type="entry name" value="AAA_33"/>
    <property type="match status" value="1"/>
</dbReference>
<dbReference type="AlphaFoldDB" id="D1A6V2"/>
<dbReference type="Proteomes" id="UP000001918">
    <property type="component" value="Chromosome"/>
</dbReference>
<dbReference type="eggNOG" id="COG0645">
    <property type="taxonomic scope" value="Bacteria"/>
</dbReference>
<sequence>MDTTTDHAADRDRAAAVSETHTGIVFFAGERAYKVKKPVDLGFVDLTTRRERRRVCHREVELNRRFAGDVYLGVAELSGPGDEPPEPIVVMRRMPAGRRLATLVAARRPVEEPLRAVARTLAAWHAQAPRGPHISEQGSRDALRQRWRDSFEQVRPFHGRSIGAAEAAEIEERVLRFLAGREPLFRSRIQAGRIVDGHGDLMATDIFCLDDGPRILDCLEFDDRLRWLDGLDDASFLAMDLERLGAPGLAERFLYWYAEYAADPAPASLRHHYVAYRAFVRAKVACLRHAQGDAAAAAQIDPLTELTLRHLRAGAVGLILVGGLPGTGKSTLARSLGDRLGCAVLNSDVVRKELAGIPPDQSAAAPYGTGIYSPAHTERTYATLLGRAETLLEQGESVVLDASWTVAEHRTLARLLARRTHADLFALRCEAPPALAEQRMRGQDGRPLRRRPRDRGGHGRPQRPLARGRRHRHLRPRRQGRRAGAVDRAPARRRARVAPPPATAAGLRRARCGRGPSSGRMGTKAHPGARSAR</sequence>
<dbReference type="EMBL" id="CP001738">
    <property type="protein sequence ID" value="ACY98356.1"/>
    <property type="molecule type" value="Genomic_DNA"/>
</dbReference>